<comment type="similarity">
    <text evidence="2">Belongs to the DODA-type extradiol aromatic ring-opening dioxygenase family.</text>
</comment>
<evidence type="ECO:0000256" key="2">
    <source>
        <dbReference type="ARBA" id="ARBA00007581"/>
    </source>
</evidence>
<dbReference type="AlphaFoldDB" id="A0A7W4IFK3"/>
<keyword evidence="3" id="KW-0479">Metal-binding</keyword>
<sequence>MSMPVVFFGHGSPVIALQTNETTRTWHEIAQRITRDHGRPRAVLAISGHWLTRGVAVTAMAHPRTIHDFGPSLPRALFDIQYPAPGDPALAARIAELLGPEPVILDRGEWGLDHGTWSVMCKAWPDADMPVVQLSLDVRRAPRAHHDLARALRPLRDEGILIVGTGNIVHNLRLMDWARQDCAPHDWAASFEERIVQAVMTGDAAQVIAYEGLGDAARLSVPTPDHYWPLLYAMGAARETDRPVCAPRHIEHGSLSMTSITWWPA</sequence>
<name>A0A7W4IFK3_9PROT</name>
<evidence type="ECO:0000259" key="6">
    <source>
        <dbReference type="Pfam" id="PF02900"/>
    </source>
</evidence>
<evidence type="ECO:0000256" key="5">
    <source>
        <dbReference type="ARBA" id="ARBA00023002"/>
    </source>
</evidence>
<keyword evidence="4" id="KW-0862">Zinc</keyword>
<dbReference type="NCBIfam" id="NF007914">
    <property type="entry name" value="PRK10628.1"/>
    <property type="match status" value="1"/>
</dbReference>
<gene>
    <name evidence="7" type="primary">ygiD</name>
    <name evidence="7" type="ORF">HLH48_17700</name>
</gene>
<feature type="domain" description="Extradiol ring-cleavage dioxygenase class III enzyme subunit B" evidence="6">
    <location>
        <begin position="21"/>
        <end position="239"/>
    </location>
</feature>
<comment type="caution">
    <text evidence="7">The sequence shown here is derived from an EMBL/GenBank/DDBJ whole genome shotgun (WGS) entry which is preliminary data.</text>
</comment>
<dbReference type="Pfam" id="PF02900">
    <property type="entry name" value="LigB"/>
    <property type="match status" value="1"/>
</dbReference>
<organism evidence="7 8">
    <name type="scientific">Gluconacetobacter sacchari</name>
    <dbReference type="NCBI Taxonomy" id="92759"/>
    <lineage>
        <taxon>Bacteria</taxon>
        <taxon>Pseudomonadati</taxon>
        <taxon>Pseudomonadota</taxon>
        <taxon>Alphaproteobacteria</taxon>
        <taxon>Acetobacterales</taxon>
        <taxon>Acetobacteraceae</taxon>
        <taxon>Gluconacetobacter</taxon>
    </lineage>
</organism>
<reference evidence="7 8" key="1">
    <citation type="submission" date="2020-04" db="EMBL/GenBank/DDBJ databases">
        <title>Description of novel Gluconacetobacter.</title>
        <authorList>
            <person name="Sombolestani A."/>
        </authorList>
    </citation>
    <scope>NUCLEOTIDE SEQUENCE [LARGE SCALE GENOMIC DNA]</scope>
    <source>
        <strain evidence="7 8">LMG 19747</strain>
    </source>
</reference>
<evidence type="ECO:0000313" key="8">
    <source>
        <dbReference type="Proteomes" id="UP000589085"/>
    </source>
</evidence>
<dbReference type="Gene3D" id="3.40.830.10">
    <property type="entry name" value="LigB-like"/>
    <property type="match status" value="1"/>
</dbReference>
<dbReference type="InterPro" id="IPR004183">
    <property type="entry name" value="Xdiol_dOase_suB"/>
</dbReference>
<dbReference type="EMBL" id="JABEQJ010000028">
    <property type="protein sequence ID" value="MBB2161973.1"/>
    <property type="molecule type" value="Genomic_DNA"/>
</dbReference>
<keyword evidence="7" id="KW-0223">Dioxygenase</keyword>
<dbReference type="GO" id="GO:0008270">
    <property type="term" value="F:zinc ion binding"/>
    <property type="evidence" value="ECO:0007669"/>
    <property type="project" value="InterPro"/>
</dbReference>
<evidence type="ECO:0000256" key="1">
    <source>
        <dbReference type="ARBA" id="ARBA00001947"/>
    </source>
</evidence>
<dbReference type="SUPFAM" id="SSF53213">
    <property type="entry name" value="LigB-like"/>
    <property type="match status" value="1"/>
</dbReference>
<evidence type="ECO:0000313" key="7">
    <source>
        <dbReference type="EMBL" id="MBB2161973.1"/>
    </source>
</evidence>
<evidence type="ECO:0000256" key="4">
    <source>
        <dbReference type="ARBA" id="ARBA00022833"/>
    </source>
</evidence>
<dbReference type="GO" id="GO:0050297">
    <property type="term" value="F:stizolobate synthase activity"/>
    <property type="evidence" value="ECO:0007669"/>
    <property type="project" value="UniProtKB-EC"/>
</dbReference>
<dbReference type="InterPro" id="IPR014436">
    <property type="entry name" value="Extradiol_dOase_DODA"/>
</dbReference>
<dbReference type="EC" id="1.13.11.29" evidence="7"/>
<keyword evidence="5 7" id="KW-0560">Oxidoreductase</keyword>
<dbReference type="Proteomes" id="UP000589085">
    <property type="component" value="Unassembled WGS sequence"/>
</dbReference>
<dbReference type="RefSeq" id="WP_182998798.1">
    <property type="nucleotide sequence ID" value="NZ_JABEQJ010000028.1"/>
</dbReference>
<dbReference type="GO" id="GO:0008198">
    <property type="term" value="F:ferrous iron binding"/>
    <property type="evidence" value="ECO:0007669"/>
    <property type="project" value="InterPro"/>
</dbReference>
<evidence type="ECO:0000256" key="3">
    <source>
        <dbReference type="ARBA" id="ARBA00022723"/>
    </source>
</evidence>
<dbReference type="PANTHER" id="PTHR30096">
    <property type="entry name" value="4,5-DOPA DIOXYGENASE EXTRADIOL-LIKE PROTEIN"/>
    <property type="match status" value="1"/>
</dbReference>
<proteinExistence type="inferred from homology"/>
<accession>A0A7W4IFK3</accession>
<dbReference type="PANTHER" id="PTHR30096:SF0">
    <property type="entry name" value="4,5-DOPA DIOXYGENASE EXTRADIOL-LIKE PROTEIN"/>
    <property type="match status" value="1"/>
</dbReference>
<dbReference type="CDD" id="cd07363">
    <property type="entry name" value="45_DOPA_Dioxygenase"/>
    <property type="match status" value="1"/>
</dbReference>
<dbReference type="PIRSF" id="PIRSF006157">
    <property type="entry name" value="Doxgns_DODA"/>
    <property type="match status" value="1"/>
</dbReference>
<comment type="cofactor">
    <cofactor evidence="1">
        <name>Zn(2+)</name>
        <dbReference type="ChEBI" id="CHEBI:29105"/>
    </cofactor>
</comment>
<protein>
    <submittedName>
        <fullName evidence="7">4,5-DOPA dioxygenase extradiol</fullName>
        <ecNumber evidence="7">1.13.11.29</ecNumber>
    </submittedName>
</protein>